<comment type="pathway">
    <text evidence="2">Lipid metabolism.</text>
</comment>
<dbReference type="PANTHER" id="PTHR23063">
    <property type="entry name" value="PHOSPHOLIPID ACYLTRANSFERASE"/>
    <property type="match status" value="1"/>
</dbReference>
<evidence type="ECO:0000259" key="15">
    <source>
        <dbReference type="SMART" id="SM00563"/>
    </source>
</evidence>
<dbReference type="Pfam" id="PF01553">
    <property type="entry name" value="Acyltransferase"/>
    <property type="match status" value="1"/>
</dbReference>
<dbReference type="AlphaFoldDB" id="A0A7R9BDX9"/>
<keyword evidence="12" id="KW-0012">Acyltransferase</keyword>
<evidence type="ECO:0000313" key="16">
    <source>
        <dbReference type="EMBL" id="CAD7273393.1"/>
    </source>
</evidence>
<dbReference type="GO" id="GO:0016020">
    <property type="term" value="C:membrane"/>
    <property type="evidence" value="ECO:0007669"/>
    <property type="project" value="UniProtKB-SubCell"/>
</dbReference>
<comment type="pathway">
    <text evidence="13">Phospholipid metabolism.</text>
</comment>
<keyword evidence="7 14" id="KW-1133">Transmembrane helix</keyword>
<keyword evidence="17" id="KW-1185">Reference proteome</keyword>
<dbReference type="Proteomes" id="UP000678499">
    <property type="component" value="Unassembled WGS sequence"/>
</dbReference>
<keyword evidence="9 14" id="KW-0472">Membrane</keyword>
<evidence type="ECO:0000256" key="8">
    <source>
        <dbReference type="ARBA" id="ARBA00023098"/>
    </source>
</evidence>
<comment type="similarity">
    <text evidence="3">Belongs to the 1-acyl-sn-glycerol-3-phosphate acyltransferase family.</text>
</comment>
<evidence type="ECO:0000256" key="2">
    <source>
        <dbReference type="ARBA" id="ARBA00005189"/>
    </source>
</evidence>
<dbReference type="GO" id="GO:0005783">
    <property type="term" value="C:endoplasmic reticulum"/>
    <property type="evidence" value="ECO:0007669"/>
    <property type="project" value="TreeGrafter"/>
</dbReference>
<keyword evidence="8" id="KW-0443">Lipid metabolism</keyword>
<dbReference type="EMBL" id="OA882163">
    <property type="protein sequence ID" value="CAD7273393.1"/>
    <property type="molecule type" value="Genomic_DNA"/>
</dbReference>
<evidence type="ECO:0000256" key="5">
    <source>
        <dbReference type="ARBA" id="ARBA00022679"/>
    </source>
</evidence>
<dbReference type="SMART" id="SM00563">
    <property type="entry name" value="PlsC"/>
    <property type="match status" value="1"/>
</dbReference>
<evidence type="ECO:0000256" key="10">
    <source>
        <dbReference type="ARBA" id="ARBA00023209"/>
    </source>
</evidence>
<dbReference type="PANTHER" id="PTHR23063:SF2">
    <property type="entry name" value="GLYCEROL-3-PHOSPHATE ACYLTRANSFERASE 4, ISOFORM D-RELATED"/>
    <property type="match status" value="1"/>
</dbReference>
<evidence type="ECO:0000256" key="13">
    <source>
        <dbReference type="ARBA" id="ARBA00025707"/>
    </source>
</evidence>
<gene>
    <name evidence="16" type="ORF">NMOB1V02_LOCUS1284</name>
</gene>
<evidence type="ECO:0000256" key="3">
    <source>
        <dbReference type="ARBA" id="ARBA00008655"/>
    </source>
</evidence>
<dbReference type="OrthoDB" id="10051137at2759"/>
<evidence type="ECO:0000256" key="11">
    <source>
        <dbReference type="ARBA" id="ARBA00023264"/>
    </source>
</evidence>
<dbReference type="SUPFAM" id="SSF69593">
    <property type="entry name" value="Glycerol-3-phosphate (1)-acyltransferase"/>
    <property type="match status" value="1"/>
</dbReference>
<evidence type="ECO:0000256" key="1">
    <source>
        <dbReference type="ARBA" id="ARBA00004370"/>
    </source>
</evidence>
<evidence type="ECO:0000256" key="9">
    <source>
        <dbReference type="ARBA" id="ARBA00023136"/>
    </source>
</evidence>
<protein>
    <recommendedName>
        <fullName evidence="15">Phospholipid/glycerol acyltransferase domain-containing protein</fullName>
    </recommendedName>
</protein>
<feature type="transmembrane region" description="Helical" evidence="14">
    <location>
        <begin position="178"/>
        <end position="196"/>
    </location>
</feature>
<evidence type="ECO:0000256" key="12">
    <source>
        <dbReference type="ARBA" id="ARBA00023315"/>
    </source>
</evidence>
<evidence type="ECO:0000256" key="4">
    <source>
        <dbReference type="ARBA" id="ARBA00022516"/>
    </source>
</evidence>
<name>A0A7R9BDX9_9CRUS</name>
<comment type="subcellular location">
    <subcellularLocation>
        <location evidence="1">Membrane</location>
    </subcellularLocation>
</comment>
<dbReference type="EMBL" id="CAJPEX010000126">
    <property type="protein sequence ID" value="CAG0913545.1"/>
    <property type="molecule type" value="Genomic_DNA"/>
</dbReference>
<keyword evidence="6 14" id="KW-0812">Transmembrane</keyword>
<dbReference type="CDD" id="cd07991">
    <property type="entry name" value="LPLAT_LPCAT1-like"/>
    <property type="match status" value="1"/>
</dbReference>
<evidence type="ECO:0000313" key="17">
    <source>
        <dbReference type="Proteomes" id="UP000678499"/>
    </source>
</evidence>
<evidence type="ECO:0000256" key="7">
    <source>
        <dbReference type="ARBA" id="ARBA00022989"/>
    </source>
</evidence>
<feature type="transmembrane region" description="Helical" evidence="14">
    <location>
        <begin position="6"/>
        <end position="28"/>
    </location>
</feature>
<dbReference type="InterPro" id="IPR002123">
    <property type="entry name" value="Plipid/glycerol_acylTrfase"/>
</dbReference>
<organism evidence="16">
    <name type="scientific">Notodromas monacha</name>
    <dbReference type="NCBI Taxonomy" id="399045"/>
    <lineage>
        <taxon>Eukaryota</taxon>
        <taxon>Metazoa</taxon>
        <taxon>Ecdysozoa</taxon>
        <taxon>Arthropoda</taxon>
        <taxon>Crustacea</taxon>
        <taxon>Oligostraca</taxon>
        <taxon>Ostracoda</taxon>
        <taxon>Podocopa</taxon>
        <taxon>Podocopida</taxon>
        <taxon>Cypridocopina</taxon>
        <taxon>Cypridoidea</taxon>
        <taxon>Cyprididae</taxon>
        <taxon>Notodromas</taxon>
    </lineage>
</organism>
<keyword evidence="11" id="KW-1208">Phospholipid metabolism</keyword>
<proteinExistence type="inferred from homology"/>
<dbReference type="InterPro" id="IPR045252">
    <property type="entry name" value="LPCAT1-like"/>
</dbReference>
<dbReference type="GO" id="GO:0008654">
    <property type="term" value="P:phospholipid biosynthetic process"/>
    <property type="evidence" value="ECO:0007669"/>
    <property type="project" value="UniProtKB-KW"/>
</dbReference>
<keyword evidence="4" id="KW-0444">Lipid biosynthesis</keyword>
<dbReference type="GO" id="GO:0019432">
    <property type="term" value="P:triglyceride biosynthetic process"/>
    <property type="evidence" value="ECO:0007669"/>
    <property type="project" value="TreeGrafter"/>
</dbReference>
<keyword evidence="5" id="KW-0808">Transferase</keyword>
<dbReference type="GO" id="GO:0004366">
    <property type="term" value="F:glycerol-3-phosphate O-acyltransferase activity"/>
    <property type="evidence" value="ECO:0007669"/>
    <property type="project" value="TreeGrafter"/>
</dbReference>
<keyword evidence="10" id="KW-0594">Phospholipid biosynthesis</keyword>
<reference evidence="16" key="1">
    <citation type="submission" date="2020-11" db="EMBL/GenBank/DDBJ databases">
        <authorList>
            <person name="Tran Van P."/>
        </authorList>
    </citation>
    <scope>NUCLEOTIDE SEQUENCE</scope>
</reference>
<evidence type="ECO:0000256" key="6">
    <source>
        <dbReference type="ARBA" id="ARBA00022692"/>
    </source>
</evidence>
<evidence type="ECO:0000256" key="14">
    <source>
        <dbReference type="SAM" id="Phobius"/>
    </source>
</evidence>
<feature type="domain" description="Phospholipid/glycerol acyltransferase" evidence="15">
    <location>
        <begin position="231"/>
        <end position="342"/>
    </location>
</feature>
<sequence>MFPISLGTFILCYVSIVFVIAFFGIIGFDTGLRQLYIKGLLKVFEYGRVKIQRAALQRKVSHQEDDEDSGVEHDGNSNDGHQIIHRETLVLAPGIQQNRSLANINGESSDPKRPGKLKYCSFSIQAPKELNFSLLHSLDFVKAGVEAIIQDEVTQRFDAEELQSWNLLTRTNQNYEFISVRLTLIWVLGFLLRYIILFPFRVMLTATGGLTYFYYEAIIKYHDVENRPKGGICVANHTSPIDVVMLHCDNVYSLVGQRHGGFLGVLQTALIRASSHLWFERSELKDRKIVADRMKEHVADEHKPPILIFPEGTCINNTSVMQFKKGSFDIGAKIWPVAIKYDPRFGDAFWNSSRDNYLQYLSHMLSSWATVVDIWYLPPMEREDGESAVDFANRVKSEIARKGGLVDLVWDGQLKRMHAKEEWKAQQQELFASRFKTD</sequence>
<accession>A0A7R9BDX9</accession>